<keyword evidence="1" id="KW-1133">Transmembrane helix</keyword>
<protein>
    <submittedName>
        <fullName evidence="2">Stage III sporulation protein AD</fullName>
    </submittedName>
</protein>
<proteinExistence type="predicted"/>
<dbReference type="Proteomes" id="UP001549167">
    <property type="component" value="Unassembled WGS sequence"/>
</dbReference>
<keyword evidence="1" id="KW-0472">Membrane</keyword>
<dbReference type="NCBIfam" id="TIGR02849">
    <property type="entry name" value="spore_III_AD"/>
    <property type="match status" value="1"/>
</dbReference>
<gene>
    <name evidence="2" type="ORF">ABID56_002431</name>
</gene>
<feature type="transmembrane region" description="Helical" evidence="1">
    <location>
        <begin position="106"/>
        <end position="127"/>
    </location>
</feature>
<feature type="transmembrane region" description="Helical" evidence="1">
    <location>
        <begin position="29"/>
        <end position="54"/>
    </location>
</feature>
<keyword evidence="3" id="KW-1185">Reference proteome</keyword>
<dbReference type="Pfam" id="PF06686">
    <property type="entry name" value="SpoIIIAC"/>
    <property type="match status" value="2"/>
</dbReference>
<dbReference type="InterPro" id="IPR025664">
    <property type="entry name" value="Spore_III_AC/AD"/>
</dbReference>
<evidence type="ECO:0000313" key="3">
    <source>
        <dbReference type="Proteomes" id="UP001549167"/>
    </source>
</evidence>
<dbReference type="EMBL" id="JBEPMX010000015">
    <property type="protein sequence ID" value="MET3684305.1"/>
    <property type="molecule type" value="Genomic_DNA"/>
</dbReference>
<comment type="caution">
    <text evidence="2">The sequence shown here is derived from an EMBL/GenBank/DDBJ whole genome shotgun (WGS) entry which is preliminary data.</text>
</comment>
<feature type="transmembrane region" description="Helical" evidence="1">
    <location>
        <begin position="66"/>
        <end position="85"/>
    </location>
</feature>
<organism evidence="2 3">
    <name type="scientific">Alkalibacillus flavidus</name>
    <dbReference type="NCBI Taxonomy" id="546021"/>
    <lineage>
        <taxon>Bacteria</taxon>
        <taxon>Bacillati</taxon>
        <taxon>Bacillota</taxon>
        <taxon>Bacilli</taxon>
        <taxon>Bacillales</taxon>
        <taxon>Bacillaceae</taxon>
        <taxon>Alkalibacillus</taxon>
    </lineage>
</organism>
<name>A0ABV2KXJ4_9BACI</name>
<dbReference type="InterPro" id="IPR014211">
    <property type="entry name" value="Spore_III_AD"/>
</dbReference>
<sequence>MPFLQIMVVIIVAAILIVVVREHQPSVSFLLMILTGVIIFIFVLTQINQLVLAFQEITSRVNVNLLHLDTVFKVIAIAYITEFASHVLKDAQLQSLAVKVEIIGKLFILLMALPIFIAVIETLLSFMP</sequence>
<reference evidence="2 3" key="1">
    <citation type="submission" date="2024-06" db="EMBL/GenBank/DDBJ databases">
        <title>Genomic Encyclopedia of Type Strains, Phase IV (KMG-IV): sequencing the most valuable type-strain genomes for metagenomic binning, comparative biology and taxonomic classification.</title>
        <authorList>
            <person name="Goeker M."/>
        </authorList>
    </citation>
    <scope>NUCLEOTIDE SEQUENCE [LARGE SCALE GENOMIC DNA]</scope>
    <source>
        <strain evidence="2 3">DSM 23520</strain>
    </source>
</reference>
<dbReference type="RefSeq" id="WP_354221529.1">
    <property type="nucleotide sequence ID" value="NZ_JBEPMX010000015.1"/>
</dbReference>
<evidence type="ECO:0000313" key="2">
    <source>
        <dbReference type="EMBL" id="MET3684305.1"/>
    </source>
</evidence>
<keyword evidence="1" id="KW-0812">Transmembrane</keyword>
<feature type="transmembrane region" description="Helical" evidence="1">
    <location>
        <begin position="6"/>
        <end position="22"/>
    </location>
</feature>
<evidence type="ECO:0000256" key="1">
    <source>
        <dbReference type="SAM" id="Phobius"/>
    </source>
</evidence>
<accession>A0ABV2KXJ4</accession>